<feature type="domain" description="Glycosyltransferase 2-like" evidence="1">
    <location>
        <begin position="6"/>
        <end position="71"/>
    </location>
</feature>
<keyword evidence="3" id="KW-1185">Reference proteome</keyword>
<evidence type="ECO:0000313" key="3">
    <source>
        <dbReference type="Proteomes" id="UP000199013"/>
    </source>
</evidence>
<dbReference type="Pfam" id="PF00535">
    <property type="entry name" value="Glycos_transf_2"/>
    <property type="match status" value="1"/>
</dbReference>
<dbReference type="PANTHER" id="PTHR22916:SF3">
    <property type="entry name" value="UDP-GLCNAC:BETAGAL BETA-1,3-N-ACETYLGLUCOSAMINYLTRANSFERASE-LIKE PROTEIN 1"/>
    <property type="match status" value="1"/>
</dbReference>
<evidence type="ECO:0000313" key="2">
    <source>
        <dbReference type="EMBL" id="SBW19257.1"/>
    </source>
</evidence>
<gene>
    <name evidence="2" type="ORF">FDG2_1124</name>
</gene>
<name>A0A1C3NUZ4_9ACTN</name>
<dbReference type="Proteomes" id="UP000199013">
    <property type="component" value="Unassembled WGS sequence"/>
</dbReference>
<dbReference type="AlphaFoldDB" id="A0A1C3NUZ4"/>
<dbReference type="InterPro" id="IPR001173">
    <property type="entry name" value="Glyco_trans_2-like"/>
</dbReference>
<sequence>MAGVFAAADPRFRIIRRPVNRGHMEAFNEGLAAARGEYFIKLDADDLLTPGSLARSVAFAEHNPNVGFVYGEPIAFSEPPLPLARTTPTSWSVWPGHDWLAHVCRLGYNAIAQPEALIRTATLRAAGCYNPALPHTFDMEMWMRLAVLADVGTIDAVDQGYYRIHSASMQHTINSGVIRDLEGRRDAFISVLTGPGKDAVNAEELLATACRTLAVKALRHACDLLDASGGRRRGDRATLGSRTDSQDRVEGFIAFAEEVYPAVRELPVWATVDGLLRADPRVMMRHRARTTARVVVRQAQAHVRLPGA</sequence>
<dbReference type="InterPro" id="IPR029044">
    <property type="entry name" value="Nucleotide-diphossugar_trans"/>
</dbReference>
<proteinExistence type="predicted"/>
<evidence type="ECO:0000259" key="1">
    <source>
        <dbReference type="Pfam" id="PF00535"/>
    </source>
</evidence>
<accession>A0A1C3NUZ4</accession>
<dbReference type="GO" id="GO:0016758">
    <property type="term" value="F:hexosyltransferase activity"/>
    <property type="evidence" value="ECO:0007669"/>
    <property type="project" value="UniProtKB-ARBA"/>
</dbReference>
<reference evidence="3" key="1">
    <citation type="submission" date="2016-02" db="EMBL/GenBank/DDBJ databases">
        <authorList>
            <person name="Wibberg D."/>
        </authorList>
    </citation>
    <scope>NUCLEOTIDE SEQUENCE [LARGE SCALE GENOMIC DNA]</scope>
</reference>
<organism evidence="2 3">
    <name type="scientific">Candidatus Protofrankia californiensis</name>
    <dbReference type="NCBI Taxonomy" id="1839754"/>
    <lineage>
        <taxon>Bacteria</taxon>
        <taxon>Bacillati</taxon>
        <taxon>Actinomycetota</taxon>
        <taxon>Actinomycetes</taxon>
        <taxon>Frankiales</taxon>
        <taxon>Frankiaceae</taxon>
        <taxon>Protofrankia</taxon>
    </lineage>
</organism>
<dbReference type="PANTHER" id="PTHR22916">
    <property type="entry name" value="GLYCOSYLTRANSFERASE"/>
    <property type="match status" value="1"/>
</dbReference>
<dbReference type="EMBL" id="FLUV01000467">
    <property type="protein sequence ID" value="SBW19257.1"/>
    <property type="molecule type" value="Genomic_DNA"/>
</dbReference>
<dbReference type="SUPFAM" id="SSF53448">
    <property type="entry name" value="Nucleotide-diphospho-sugar transferases"/>
    <property type="match status" value="1"/>
</dbReference>
<dbReference type="Gene3D" id="3.90.550.10">
    <property type="entry name" value="Spore Coat Polysaccharide Biosynthesis Protein SpsA, Chain A"/>
    <property type="match status" value="1"/>
</dbReference>
<protein>
    <recommendedName>
        <fullName evidence="1">Glycosyltransferase 2-like domain-containing protein</fullName>
    </recommendedName>
</protein>